<dbReference type="PROSITE" id="PS50305">
    <property type="entry name" value="SIRTUIN"/>
    <property type="match status" value="1"/>
</dbReference>
<dbReference type="PANTHER" id="PTHR11085:SF1">
    <property type="entry name" value="NAD-DEPENDENT PROTEIN DEACETYLASE SIRTUIN-7"/>
    <property type="match status" value="1"/>
</dbReference>
<dbReference type="InterPro" id="IPR026590">
    <property type="entry name" value="Ssirtuin_cat_dom"/>
</dbReference>
<keyword evidence="7" id="KW-0520">NAD</keyword>
<reference evidence="14 15" key="1">
    <citation type="journal article" date="2016" name="Genome Biol. Evol.">
        <title>Gene Family Evolution Reflects Adaptation to Soil Environmental Stressors in the Genome of the Collembolan Orchesella cincta.</title>
        <authorList>
            <person name="Faddeeva-Vakhrusheva A."/>
            <person name="Derks M.F."/>
            <person name="Anvar S.Y."/>
            <person name="Agamennone V."/>
            <person name="Suring W."/>
            <person name="Smit S."/>
            <person name="van Straalen N.M."/>
            <person name="Roelofs D."/>
        </authorList>
    </citation>
    <scope>NUCLEOTIDE SEQUENCE [LARGE SCALE GENOMIC DNA]</scope>
    <source>
        <tissue evidence="14">Mixed pool</tissue>
    </source>
</reference>
<dbReference type="PANTHER" id="PTHR11085">
    <property type="entry name" value="NAD-DEPENDENT PROTEIN DEACYLASE SIRTUIN-5, MITOCHONDRIAL-RELATED"/>
    <property type="match status" value="1"/>
</dbReference>
<keyword evidence="5 11" id="KW-0479">Metal-binding</keyword>
<comment type="cofactor">
    <cofactor evidence="1">
        <name>Zn(2+)</name>
        <dbReference type="ChEBI" id="CHEBI:29105"/>
    </cofactor>
</comment>
<dbReference type="Pfam" id="PF02146">
    <property type="entry name" value="SIR2"/>
    <property type="match status" value="1"/>
</dbReference>
<dbReference type="GO" id="GO:0070403">
    <property type="term" value="F:NAD+ binding"/>
    <property type="evidence" value="ECO:0007669"/>
    <property type="project" value="InterPro"/>
</dbReference>
<name>A0A1D2MCV4_ORCCI</name>
<evidence type="ECO:0000256" key="9">
    <source>
        <dbReference type="ARBA" id="ARBA00041832"/>
    </source>
</evidence>
<protein>
    <recommendedName>
        <fullName evidence="2">protein acetyllysine N-acetyltransferase</fullName>
        <ecNumber evidence="2">2.3.1.286</ecNumber>
    </recommendedName>
    <alternativeName>
        <fullName evidence="10">Regulatory protein SIR2 homolog 7</fullName>
    </alternativeName>
    <alternativeName>
        <fullName evidence="9">SIR2-like protein 7</fullName>
    </alternativeName>
</protein>
<feature type="active site" description="Proton acceptor" evidence="11">
    <location>
        <position position="461"/>
    </location>
</feature>
<dbReference type="InterPro" id="IPR003000">
    <property type="entry name" value="Sirtuin"/>
</dbReference>
<dbReference type="GO" id="GO:0005634">
    <property type="term" value="C:nucleus"/>
    <property type="evidence" value="ECO:0007669"/>
    <property type="project" value="TreeGrafter"/>
</dbReference>
<dbReference type="EMBL" id="LJIJ01001785">
    <property type="protein sequence ID" value="ODM90810.1"/>
    <property type="molecule type" value="Genomic_DNA"/>
</dbReference>
<feature type="region of interest" description="Disordered" evidence="12">
    <location>
        <begin position="668"/>
        <end position="690"/>
    </location>
</feature>
<evidence type="ECO:0000256" key="5">
    <source>
        <dbReference type="ARBA" id="ARBA00022723"/>
    </source>
</evidence>
<keyword evidence="4" id="KW-0808">Transferase</keyword>
<organism evidence="14 15">
    <name type="scientific">Orchesella cincta</name>
    <name type="common">Springtail</name>
    <name type="synonym">Podura cincta</name>
    <dbReference type="NCBI Taxonomy" id="48709"/>
    <lineage>
        <taxon>Eukaryota</taxon>
        <taxon>Metazoa</taxon>
        <taxon>Ecdysozoa</taxon>
        <taxon>Arthropoda</taxon>
        <taxon>Hexapoda</taxon>
        <taxon>Collembola</taxon>
        <taxon>Entomobryomorpha</taxon>
        <taxon>Entomobryoidea</taxon>
        <taxon>Orchesellidae</taxon>
        <taxon>Orchesellinae</taxon>
        <taxon>Orchesella</taxon>
    </lineage>
</organism>
<feature type="region of interest" description="Disordered" evidence="12">
    <location>
        <begin position="1"/>
        <end position="68"/>
    </location>
</feature>
<feature type="compositionally biased region" description="Low complexity" evidence="12">
    <location>
        <begin position="123"/>
        <end position="135"/>
    </location>
</feature>
<dbReference type="GO" id="GO:0000785">
    <property type="term" value="C:chromatin"/>
    <property type="evidence" value="ECO:0007669"/>
    <property type="project" value="TreeGrafter"/>
</dbReference>
<evidence type="ECO:0000313" key="15">
    <source>
        <dbReference type="Proteomes" id="UP000094527"/>
    </source>
</evidence>
<evidence type="ECO:0000256" key="4">
    <source>
        <dbReference type="ARBA" id="ARBA00022679"/>
    </source>
</evidence>
<feature type="compositionally biased region" description="Low complexity" evidence="12">
    <location>
        <begin position="143"/>
        <end position="179"/>
    </location>
</feature>
<dbReference type="SUPFAM" id="SSF52467">
    <property type="entry name" value="DHS-like NAD/FAD-binding domain"/>
    <property type="match status" value="1"/>
</dbReference>
<evidence type="ECO:0000256" key="10">
    <source>
        <dbReference type="ARBA" id="ARBA00043038"/>
    </source>
</evidence>
<sequence>MDVNIPTERSAPAQPQYSTKSPSIGTSKLRKSRVATVKSSSSTSDISVRIKSENDGKPEDRENAEEDGIEVFRFDRNSLKLRCEKISPKQLNANTEARKNHLHLEQAKAKLKEGIKLEKHNDNSSSSLSTSSNFDSDSEESESSSSTSSSSSSSSSSSCSSSSCNSSSSSSDASSSSSSKISNNTVFNEESKKRTTANNKCITIPKKPDLAVTESIIANIVPCVNRIDPEPSGRGTISLGCDDADIEETINVEDLIQKRSKLRKNSRWADYVGGRKSSRLAPKTSFCNKKYEAQIKKRLMTLLKRSPTEWTDDERTTIQSFPQLVLEVSKLVEKRLHKKEIASERTKELEDAPEVLDMKCSQLASVISRARYLIIYTGAGISTSAKIPDYRGPNGIWTLLQKGEEVAQSLTDFSQTADPTFTHMAIKELWDKRVVKHIVSQNLDGLHLRSGIPKTALSEVHGNMYVEVCVKCGREFIRLFDVTENTRRHHHKTGRYCYHCGASLIDSVVLFGEKGALRWPLNWAGAEYHVDKADAILCLGSSLKVLRRYPWLWCMSKPAAKRPNLYIVNLQWTPKDQFAQIKINGRCDEVMKKVMGHLNIPIPVYERRMDTIFTIASMLHPLEKETTTSSELLYPHDLEYPEKNKDLRNYIRYEPVFKVPIPYENGHIRKPAQTEDNNDSDSNRSVKTVSVVKTKKRVLKGNNSSWLGNAVKSVNAKQKRKKIK</sequence>
<dbReference type="OrthoDB" id="2919105at2759"/>
<evidence type="ECO:0000256" key="11">
    <source>
        <dbReference type="PROSITE-ProRule" id="PRU00236"/>
    </source>
</evidence>
<evidence type="ECO:0000256" key="2">
    <source>
        <dbReference type="ARBA" id="ARBA00012928"/>
    </source>
</evidence>
<dbReference type="GO" id="GO:0046872">
    <property type="term" value="F:metal ion binding"/>
    <property type="evidence" value="ECO:0007669"/>
    <property type="project" value="UniProtKB-KW"/>
</dbReference>
<dbReference type="InterPro" id="IPR050134">
    <property type="entry name" value="NAD-dep_sirtuin_deacylases"/>
</dbReference>
<dbReference type="STRING" id="48709.A0A1D2MCV4"/>
<dbReference type="Gene3D" id="2.20.28.200">
    <property type="match status" value="1"/>
</dbReference>
<feature type="compositionally biased region" description="Basic and acidic residues" evidence="12">
    <location>
        <begin position="48"/>
        <end position="61"/>
    </location>
</feature>
<dbReference type="FunFam" id="3.40.50.1220:FF:000038">
    <property type="entry name" value="NAD-dependent protein deacetylase sirtuin-6 isoform X2"/>
    <property type="match status" value="1"/>
</dbReference>
<keyword evidence="3" id="KW-0597">Phosphoprotein</keyword>
<accession>A0A1D2MCV4</accession>
<feature type="binding site" evidence="11">
    <location>
        <position position="500"/>
    </location>
    <ligand>
        <name>Zn(2+)</name>
        <dbReference type="ChEBI" id="CHEBI:29105"/>
    </ligand>
</feature>
<feature type="compositionally biased region" description="Low complexity" evidence="12">
    <location>
        <begin position="34"/>
        <end position="47"/>
    </location>
</feature>
<evidence type="ECO:0000256" key="7">
    <source>
        <dbReference type="ARBA" id="ARBA00023027"/>
    </source>
</evidence>
<dbReference type="EC" id="2.3.1.286" evidence="2"/>
<dbReference type="InterPro" id="IPR029035">
    <property type="entry name" value="DHS-like_NAD/FAD-binding_dom"/>
</dbReference>
<dbReference type="AlphaFoldDB" id="A0A1D2MCV4"/>
<dbReference type="Gene3D" id="3.40.50.1220">
    <property type="entry name" value="TPP-binding domain"/>
    <property type="match status" value="1"/>
</dbReference>
<evidence type="ECO:0000256" key="8">
    <source>
        <dbReference type="ARBA" id="ARBA00038170"/>
    </source>
</evidence>
<evidence type="ECO:0000256" key="12">
    <source>
        <dbReference type="SAM" id="MobiDB-lite"/>
    </source>
</evidence>
<proteinExistence type="inferred from homology"/>
<comment type="similarity">
    <text evidence="8">Belongs to the sirtuin family. Class IV subfamily.</text>
</comment>
<dbReference type="Proteomes" id="UP000094527">
    <property type="component" value="Unassembled WGS sequence"/>
</dbReference>
<evidence type="ECO:0000259" key="13">
    <source>
        <dbReference type="PROSITE" id="PS50305"/>
    </source>
</evidence>
<feature type="binding site" evidence="11">
    <location>
        <position position="469"/>
    </location>
    <ligand>
        <name>Zn(2+)</name>
        <dbReference type="ChEBI" id="CHEBI:29105"/>
    </ligand>
</feature>
<keyword evidence="15" id="KW-1185">Reference proteome</keyword>
<evidence type="ECO:0000256" key="1">
    <source>
        <dbReference type="ARBA" id="ARBA00001947"/>
    </source>
</evidence>
<feature type="domain" description="Deacetylase sirtuin-type" evidence="13">
    <location>
        <begin position="353"/>
        <end position="601"/>
    </location>
</feature>
<evidence type="ECO:0000256" key="6">
    <source>
        <dbReference type="ARBA" id="ARBA00022833"/>
    </source>
</evidence>
<feature type="compositionally biased region" description="Polar residues" evidence="12">
    <location>
        <begin position="13"/>
        <end position="26"/>
    </location>
</feature>
<dbReference type="GO" id="GO:0097372">
    <property type="term" value="F:histone H3K18 deacetylase activity, NAD-dependent"/>
    <property type="evidence" value="ECO:0007669"/>
    <property type="project" value="TreeGrafter"/>
</dbReference>
<keyword evidence="6 11" id="KW-0862">Zinc</keyword>
<comment type="caution">
    <text evidence="14">The sequence shown here is derived from an EMBL/GenBank/DDBJ whole genome shotgun (WGS) entry which is preliminary data.</text>
</comment>
<evidence type="ECO:0000256" key="3">
    <source>
        <dbReference type="ARBA" id="ARBA00022553"/>
    </source>
</evidence>
<feature type="region of interest" description="Disordered" evidence="12">
    <location>
        <begin position="117"/>
        <end position="195"/>
    </location>
</feature>
<gene>
    <name evidence="14" type="ORF">Ocin01_15871</name>
</gene>
<feature type="binding site" evidence="11">
    <location>
        <position position="472"/>
    </location>
    <ligand>
        <name>Zn(2+)</name>
        <dbReference type="ChEBI" id="CHEBI:29105"/>
    </ligand>
</feature>
<feature type="binding site" evidence="11">
    <location>
        <position position="490"/>
    </location>
    <ligand>
        <name>Zn(2+)</name>
        <dbReference type="ChEBI" id="CHEBI:29105"/>
    </ligand>
</feature>
<evidence type="ECO:0000313" key="14">
    <source>
        <dbReference type="EMBL" id="ODM90810.1"/>
    </source>
</evidence>